<dbReference type="PROSITE" id="PS52016">
    <property type="entry name" value="TONB_DEPENDENT_REC_3"/>
    <property type="match status" value="1"/>
</dbReference>
<keyword evidence="14" id="KW-1185">Reference proteome</keyword>
<dbReference type="Pfam" id="PF07715">
    <property type="entry name" value="Plug"/>
    <property type="match status" value="1"/>
</dbReference>
<dbReference type="Gene3D" id="2.40.170.20">
    <property type="entry name" value="TonB-dependent receptor, beta-barrel domain"/>
    <property type="match status" value="1"/>
</dbReference>
<gene>
    <name evidence="13" type="ORF">GOB84_12410</name>
</gene>
<evidence type="ECO:0000256" key="9">
    <source>
        <dbReference type="RuleBase" id="RU003357"/>
    </source>
</evidence>
<dbReference type="Proteomes" id="UP000615326">
    <property type="component" value="Unassembled WGS sequence"/>
</dbReference>
<evidence type="ECO:0000256" key="7">
    <source>
        <dbReference type="ARBA" id="ARBA00023237"/>
    </source>
</evidence>
<keyword evidence="10" id="KW-1133">Transmembrane helix</keyword>
<keyword evidence="2 8" id="KW-0813">Transport</keyword>
<accession>A0ABX0KC37</accession>
<organism evidence="13 14">
    <name type="scientific">Acetobacter fallax</name>
    <dbReference type="NCBI Taxonomy" id="1737473"/>
    <lineage>
        <taxon>Bacteria</taxon>
        <taxon>Pseudomonadati</taxon>
        <taxon>Pseudomonadota</taxon>
        <taxon>Alphaproteobacteria</taxon>
        <taxon>Acetobacterales</taxon>
        <taxon>Acetobacteraceae</taxon>
        <taxon>Acetobacter</taxon>
    </lineage>
</organism>
<dbReference type="PANTHER" id="PTHR47234">
    <property type="match status" value="1"/>
</dbReference>
<dbReference type="Pfam" id="PF00593">
    <property type="entry name" value="TonB_dep_Rec_b-barrel"/>
    <property type="match status" value="1"/>
</dbReference>
<reference evidence="13 14" key="1">
    <citation type="journal article" date="2020" name="Int. J. Syst. Evol. Microbiol.">
        <title>Novel acetic acid bacteria from cider fermentations: Acetobacter conturbans sp. nov. and Acetobacter fallax sp. nov.</title>
        <authorList>
            <person name="Sombolestani A.S."/>
            <person name="Cleenwerck I."/>
            <person name="Cnockaert M."/>
            <person name="Borremans W."/>
            <person name="Wieme A.D."/>
            <person name="De Vuyst L."/>
            <person name="Vandamme P."/>
        </authorList>
    </citation>
    <scope>NUCLEOTIDE SEQUENCE [LARGE SCALE GENOMIC DNA]</scope>
    <source>
        <strain evidence="13 14">LMG 1637</strain>
    </source>
</reference>
<feature type="domain" description="TonB-dependent receptor plug" evidence="12">
    <location>
        <begin position="98"/>
        <end position="216"/>
    </location>
</feature>
<comment type="subcellular location">
    <subcellularLocation>
        <location evidence="1 8">Cell outer membrane</location>
        <topology evidence="1 8">Multi-pass membrane protein</topology>
    </subcellularLocation>
</comment>
<keyword evidence="4 8" id="KW-0812">Transmembrane</keyword>
<name>A0ABX0KC37_9PROT</name>
<proteinExistence type="inferred from homology"/>
<protein>
    <submittedName>
        <fullName evidence="13">TonB-dependent receptor</fullName>
    </submittedName>
</protein>
<sequence length="981" mass="106512">MFIKITAGKSIVFIFSHHKYFVSGIGFIAIIPLFAEAKTVPAAPHKQAAVAQAATSGITTTRSAQATRARKAALTAPLSRTENVVVVGSALRNAANQNANPVQTVTAQQIQETSASTISDYLQRLPSIGSQGSGSTSTISSAGMPNGTNGLSCADLRNLGQSRVLVLVDGKRMVPTMGGVASCVDLSSIPIDQIASVEILKDGGSELYGADAVSGVINIKLKHNLTTGGLTIRGGITDQGDGDTGKISGYKGFNFDHGRGNITVFGQYLTNSPIMTRNRSWSRDPWLSDALIGQTPVHGSSITAATRVIDPNGNFDLVSNNTGGGTSGFHDFGNSDRFQYGNEQQLTNYLQESNLSGDAHYDINEHISLYSSVQYTHKTTSQNMAAWPETGSSYPSTEPSQLMLPAGSPYNIWGEDVDLYKRMQDIGDRNYKQAFDTWQVMGGARGRIVGDWNYDASMTYGESRATMAVDNQINYTHLLDSLGVRQLNPGNPLSAITYDPSVCQASKGCSLINPFGALSSSQREYIADYQTDHATYQMRDFNLRVDNNHLAHLPYKYGGDFALAGGLEHRSEQASYVPDPMVNSDLGGGEEYTGGGYGVTSVYLEGKLPLLHNAPFARDLTVDAQGRWDNYSTFGSTENWKASLNWAPTRDIRFRGTLGTSFRAPSVSELYGGASMSYNSGNDPCAQAGTYGGLSANVVAHCMKEGINPGKFVQADASEIPTLAGGNTKLQPEIGRTYTFGVVLTPRWIRGLEASVEYWHYTVQHEIGTLPIQYIVDSCYTGTATNYCSLINARNSAGQLTQVDDPYQNIGELRTSGIDFDLNYTLRLGASDRLMLNNNFQQVISYMQQNTPGGAWFNYDGRLFYQGGYGNPRVRDYATVTWAHDNFRLTYMMNYTGGMHFTDGTNDVSCKVYSYCKVPGIFSHDVTVSYRTGRWNFLGGVNNILNKAPPFVPDGSSNTASGLYSSDIIGRYVFLQARADF</sequence>
<comment type="similarity">
    <text evidence="8 9">Belongs to the TonB-dependent receptor family.</text>
</comment>
<dbReference type="InterPro" id="IPR012910">
    <property type="entry name" value="Plug_dom"/>
</dbReference>
<feature type="domain" description="TonB-dependent receptor-like beta-barrel" evidence="11">
    <location>
        <begin position="526"/>
        <end position="944"/>
    </location>
</feature>
<keyword evidence="13" id="KW-0675">Receptor</keyword>
<dbReference type="PANTHER" id="PTHR47234:SF2">
    <property type="entry name" value="TONB-DEPENDENT RECEPTOR"/>
    <property type="match status" value="1"/>
</dbReference>
<dbReference type="InterPro" id="IPR037066">
    <property type="entry name" value="Plug_dom_sf"/>
</dbReference>
<dbReference type="InterPro" id="IPR000531">
    <property type="entry name" value="Beta-barrel_TonB"/>
</dbReference>
<evidence type="ECO:0000313" key="14">
    <source>
        <dbReference type="Proteomes" id="UP000615326"/>
    </source>
</evidence>
<evidence type="ECO:0000259" key="12">
    <source>
        <dbReference type="Pfam" id="PF07715"/>
    </source>
</evidence>
<evidence type="ECO:0000313" key="13">
    <source>
        <dbReference type="EMBL" id="NHO33353.1"/>
    </source>
</evidence>
<keyword evidence="7 8" id="KW-0998">Cell outer membrane</keyword>
<evidence type="ECO:0000256" key="10">
    <source>
        <dbReference type="SAM" id="Phobius"/>
    </source>
</evidence>
<evidence type="ECO:0000256" key="8">
    <source>
        <dbReference type="PROSITE-ProRule" id="PRU01360"/>
    </source>
</evidence>
<evidence type="ECO:0000259" key="11">
    <source>
        <dbReference type="Pfam" id="PF00593"/>
    </source>
</evidence>
<dbReference type="InterPro" id="IPR039426">
    <property type="entry name" value="TonB-dep_rcpt-like"/>
</dbReference>
<dbReference type="Gene3D" id="2.170.130.10">
    <property type="entry name" value="TonB-dependent receptor, plug domain"/>
    <property type="match status" value="1"/>
</dbReference>
<keyword evidence="6 8" id="KW-0472">Membrane</keyword>
<comment type="caution">
    <text evidence="13">The sequence shown here is derived from an EMBL/GenBank/DDBJ whole genome shotgun (WGS) entry which is preliminary data.</text>
</comment>
<evidence type="ECO:0000256" key="2">
    <source>
        <dbReference type="ARBA" id="ARBA00022448"/>
    </source>
</evidence>
<evidence type="ECO:0000256" key="5">
    <source>
        <dbReference type="ARBA" id="ARBA00023077"/>
    </source>
</evidence>
<keyword evidence="3 8" id="KW-1134">Transmembrane beta strand</keyword>
<dbReference type="EMBL" id="WOSW01000026">
    <property type="protein sequence ID" value="NHO33353.1"/>
    <property type="molecule type" value="Genomic_DNA"/>
</dbReference>
<evidence type="ECO:0000256" key="3">
    <source>
        <dbReference type="ARBA" id="ARBA00022452"/>
    </source>
</evidence>
<dbReference type="SUPFAM" id="SSF56935">
    <property type="entry name" value="Porins"/>
    <property type="match status" value="1"/>
</dbReference>
<evidence type="ECO:0000256" key="6">
    <source>
        <dbReference type="ARBA" id="ARBA00023136"/>
    </source>
</evidence>
<evidence type="ECO:0000256" key="4">
    <source>
        <dbReference type="ARBA" id="ARBA00022692"/>
    </source>
</evidence>
<evidence type="ECO:0000256" key="1">
    <source>
        <dbReference type="ARBA" id="ARBA00004571"/>
    </source>
</evidence>
<keyword evidence="5 9" id="KW-0798">TonB box</keyword>
<feature type="transmembrane region" description="Helical" evidence="10">
    <location>
        <begin position="12"/>
        <end position="35"/>
    </location>
</feature>
<dbReference type="InterPro" id="IPR036942">
    <property type="entry name" value="Beta-barrel_TonB_sf"/>
</dbReference>